<evidence type="ECO:0000313" key="2">
    <source>
        <dbReference type="Proteomes" id="UP000433406"/>
    </source>
</evidence>
<name>A0A6I3JDR2_9ACTN</name>
<dbReference type="EMBL" id="WLCI01000015">
    <property type="protein sequence ID" value="MTB96314.1"/>
    <property type="molecule type" value="Genomic_DNA"/>
</dbReference>
<proteinExistence type="predicted"/>
<gene>
    <name evidence="1" type="ORF">GGQ22_14650</name>
</gene>
<dbReference type="AlphaFoldDB" id="A0A6I3JDR2"/>
<sequence length="176" mass="18907">MEHFLLGDLVVVRDDDEVVPFDDERPPDTVLGGVPAKAVAQFRVADRRCLAGVADGAAAETVGPQAGPGRDLRGHVPDRVTLGATSFDLWQLPEWHVARHTVLHLVLVARGELLDKREAHRLLLGTLDVERDGVHVLPDSMGTFGGEGLIQCAAQFRGHLTGLTVTVGHEAPGPDR</sequence>
<reference evidence="1 2" key="1">
    <citation type="submission" date="2019-10" db="EMBL/GenBank/DDBJ databases">
        <title>Nocardioides novel species isolated from the excrement of Marmot.</title>
        <authorList>
            <person name="Zhang G."/>
        </authorList>
    </citation>
    <scope>NUCLEOTIDE SEQUENCE [LARGE SCALE GENOMIC DNA]</scope>
    <source>
        <strain evidence="2">zg-579</strain>
    </source>
</reference>
<keyword evidence="2" id="KW-1185">Reference proteome</keyword>
<dbReference type="Proteomes" id="UP000433406">
    <property type="component" value="Unassembled WGS sequence"/>
</dbReference>
<comment type="caution">
    <text evidence="1">The sequence shown here is derived from an EMBL/GenBank/DDBJ whole genome shotgun (WGS) entry which is preliminary data.</text>
</comment>
<accession>A0A6I3JDR2</accession>
<organism evidence="1 2">
    <name type="scientific">Nocardioides marmotae</name>
    <dbReference type="NCBI Taxonomy" id="2663857"/>
    <lineage>
        <taxon>Bacteria</taxon>
        <taxon>Bacillati</taxon>
        <taxon>Actinomycetota</taxon>
        <taxon>Actinomycetes</taxon>
        <taxon>Propionibacteriales</taxon>
        <taxon>Nocardioidaceae</taxon>
        <taxon>Nocardioides</taxon>
    </lineage>
</organism>
<protein>
    <submittedName>
        <fullName evidence="1">Uncharacterized protein</fullName>
    </submittedName>
</protein>
<dbReference type="RefSeq" id="WP_154616069.1">
    <property type="nucleotide sequence ID" value="NZ_CP053660.1"/>
</dbReference>
<evidence type="ECO:0000313" key="1">
    <source>
        <dbReference type="EMBL" id="MTB96314.1"/>
    </source>
</evidence>